<dbReference type="InterPro" id="IPR047687">
    <property type="entry name" value="OMA_tautomer-like"/>
</dbReference>
<evidence type="ECO:0000313" key="4">
    <source>
        <dbReference type="Proteomes" id="UP000507979"/>
    </source>
</evidence>
<accession>A0A6J4ZQC6</accession>
<dbReference type="Proteomes" id="UP000507979">
    <property type="component" value="Unassembled WGS sequence"/>
</dbReference>
<dbReference type="Pfam" id="PF04303">
    <property type="entry name" value="PrpF"/>
    <property type="match status" value="1"/>
</dbReference>
<evidence type="ECO:0000256" key="1">
    <source>
        <dbReference type="ARBA" id="ARBA00007673"/>
    </source>
</evidence>
<comment type="similarity">
    <text evidence="1">Belongs to the PrpF family.</text>
</comment>
<organism evidence="3 4">
    <name type="scientific">Achromobacter insuavis</name>
    <dbReference type="NCBI Taxonomy" id="1287735"/>
    <lineage>
        <taxon>Bacteria</taxon>
        <taxon>Pseudomonadati</taxon>
        <taxon>Pseudomonadota</taxon>
        <taxon>Betaproteobacteria</taxon>
        <taxon>Burkholderiales</taxon>
        <taxon>Alcaligenaceae</taxon>
        <taxon>Achromobacter</taxon>
    </lineage>
</organism>
<dbReference type="SUPFAM" id="SSF54506">
    <property type="entry name" value="Diaminopimelate epimerase-like"/>
    <property type="match status" value="2"/>
</dbReference>
<dbReference type="Gene3D" id="3.10.310.10">
    <property type="entry name" value="Diaminopimelate Epimerase, Chain A, domain 1"/>
    <property type="match status" value="2"/>
</dbReference>
<dbReference type="EC" id="5.-.-.-" evidence="3"/>
<evidence type="ECO:0000256" key="2">
    <source>
        <dbReference type="ARBA" id="ARBA00023235"/>
    </source>
</evidence>
<reference evidence="3 4" key="1">
    <citation type="submission" date="2020-04" db="EMBL/GenBank/DDBJ databases">
        <authorList>
            <person name="De Canck E."/>
        </authorList>
    </citation>
    <scope>NUCLEOTIDE SEQUENCE [LARGE SCALE GENOMIC DNA]</scope>
    <source>
        <strain evidence="3 4">LMG 26845</strain>
    </source>
</reference>
<protein>
    <submittedName>
        <fullName evidence="3">Isomerase YbhH</fullName>
        <ecNumber evidence="3">5.-.-.-</ecNumber>
    </submittedName>
</protein>
<evidence type="ECO:0000313" key="3">
    <source>
        <dbReference type="EMBL" id="CAB3639869.1"/>
    </source>
</evidence>
<dbReference type="NCBIfam" id="NF033377">
    <property type="entry name" value="OMA_tautomer"/>
    <property type="match status" value="1"/>
</dbReference>
<dbReference type="GO" id="GO:0016853">
    <property type="term" value="F:isomerase activity"/>
    <property type="evidence" value="ECO:0007669"/>
    <property type="project" value="UniProtKB-KW"/>
</dbReference>
<keyword evidence="2 3" id="KW-0413">Isomerase</keyword>
<dbReference type="InterPro" id="IPR007400">
    <property type="entry name" value="PrpF-like"/>
</dbReference>
<sequence>MHRMETIIPCVLMRGGTSRGPFFLSDWLPADPAERDRLLLQAMGSPHALQVDGLGGGNSLTSKVAIVSRSTRPDCDIDYLFAQVSVDRASVDTRPNCGNMLSGAAPFAIDEGLIAAADGETAVRVHNVNTGAVIEAVVQTPGGRLTYEGEARIDGVPGVAAPVRLNFLDAWGAVTGRLFPSGQRQEIVDGVAVTLIDAAMPMVLLRAADFGLRGDESPAELDAAPALLARLERIRREAGARMGLGDVSNSVIPKPVLLAPGGDPAILSVRSRYFTPHACHRAHAATGAVGVAAAFLMPGTVAHDCGGPAPRAGYRGVRIEHPSGGMDIDVNLDAASGEVRAAGLVRTARKIMKGLLYVPGRYGAARQEQDARHRLAARQPVAA</sequence>
<dbReference type="PANTHER" id="PTHR43709:SF3">
    <property type="entry name" value="ISOMERASE YBHH-RELATED"/>
    <property type="match status" value="1"/>
</dbReference>
<dbReference type="EMBL" id="CADIJR010000013">
    <property type="protein sequence ID" value="CAB3639869.1"/>
    <property type="molecule type" value="Genomic_DNA"/>
</dbReference>
<proteinExistence type="inferred from homology"/>
<gene>
    <name evidence="3" type="primary">ybhH</name>
    <name evidence="3" type="ORF">LMG26845_01984</name>
</gene>
<name>A0A6J4ZQC6_9BURK</name>
<dbReference type="AlphaFoldDB" id="A0A6J4ZQC6"/>
<keyword evidence="4" id="KW-1185">Reference proteome</keyword>
<dbReference type="PANTHER" id="PTHR43709">
    <property type="entry name" value="ACONITATE ISOMERASE-RELATED"/>
    <property type="match status" value="1"/>
</dbReference>